<dbReference type="OrthoDB" id="350569at2157"/>
<dbReference type="GO" id="GO:1901135">
    <property type="term" value="P:carbohydrate derivative metabolic process"/>
    <property type="evidence" value="ECO:0007669"/>
    <property type="project" value="InterPro"/>
</dbReference>
<dbReference type="InterPro" id="IPR001347">
    <property type="entry name" value="SIS_dom"/>
</dbReference>
<dbReference type="Proteomes" id="UP000570823">
    <property type="component" value="Unassembled WGS sequence"/>
</dbReference>
<reference evidence="3 4" key="1">
    <citation type="submission" date="2020-06" db="EMBL/GenBank/DDBJ databases">
        <title>Methanofollis fontis sp. nov., a methanogen isolated from marine sediments near a cold seep at Four-Way Closure Ridge offshore southwestern Taiwan.</title>
        <authorList>
            <person name="Chen S.-C."/>
            <person name="Teng N.-H."/>
            <person name="Lin Y.-S."/>
            <person name="Lai M.-C."/>
            <person name="Chen H.-H."/>
            <person name="Wang C.-C."/>
        </authorList>
    </citation>
    <scope>NUCLEOTIDE SEQUENCE [LARGE SCALE GENOMIC DNA]</scope>
    <source>
        <strain evidence="3 4">DSM 2702</strain>
    </source>
</reference>
<comment type="similarity">
    <text evidence="1">Belongs to the SIS family. PHI subfamily.</text>
</comment>
<evidence type="ECO:0000313" key="4">
    <source>
        <dbReference type="Proteomes" id="UP000570823"/>
    </source>
</evidence>
<dbReference type="Gene3D" id="3.40.50.10490">
    <property type="entry name" value="Glucose-6-phosphate isomerase like protein, domain 1"/>
    <property type="match status" value="1"/>
</dbReference>
<dbReference type="InterPro" id="IPR017552">
    <property type="entry name" value="PHI/rmpB"/>
</dbReference>
<name>A0A7K4HMI0_9EURY</name>
<comment type="caution">
    <text evidence="3">The sequence shown here is derived from an EMBL/GenBank/DDBJ whole genome shotgun (WGS) entry which is preliminary data.</text>
</comment>
<evidence type="ECO:0000259" key="2">
    <source>
        <dbReference type="PROSITE" id="PS51464"/>
    </source>
</evidence>
<dbReference type="PANTHER" id="PTHR43443:SF1">
    <property type="entry name" value="3-HEXULOSE-6-PHOSPHATE ISOMERASE"/>
    <property type="match status" value="1"/>
</dbReference>
<dbReference type="AlphaFoldDB" id="A0A7K4HMI0"/>
<dbReference type="Pfam" id="PF01380">
    <property type="entry name" value="SIS"/>
    <property type="match status" value="1"/>
</dbReference>
<dbReference type="InterPro" id="IPR046348">
    <property type="entry name" value="SIS_dom_sf"/>
</dbReference>
<evidence type="ECO:0000313" key="3">
    <source>
        <dbReference type="EMBL" id="NVO66475.1"/>
    </source>
</evidence>
<dbReference type="GO" id="GO:0016853">
    <property type="term" value="F:isomerase activity"/>
    <property type="evidence" value="ECO:0007669"/>
    <property type="project" value="InterPro"/>
</dbReference>
<sequence length="206" mass="22181">MQQPACYSIVDLMEMMAERIGEAARSLNGDDAAAFVDELLVARRVYVAGAGRSGLVARAFAMRLRHLGVESFVVGETITPALQEGDTLVAFSGSGETNSIVDYCEMVREIGGRICLITATPASRIGRMANCTVNLGNHAPRIGGMPGRYEVRQLTGQYRSVAPAFAPFGTLFEMTALVFSDAVLSAMMELKHCSLEEIKGRLANIQ</sequence>
<accession>A0A7K4HMI0</accession>
<dbReference type="SUPFAM" id="SSF53697">
    <property type="entry name" value="SIS domain"/>
    <property type="match status" value="1"/>
</dbReference>
<dbReference type="PANTHER" id="PTHR43443">
    <property type="entry name" value="3-HEXULOSE-6-PHOSPHATE ISOMERASE"/>
    <property type="match status" value="1"/>
</dbReference>
<dbReference type="CDD" id="cd05005">
    <property type="entry name" value="SIS_PHI"/>
    <property type="match status" value="1"/>
</dbReference>
<proteinExistence type="inferred from homology"/>
<dbReference type="GO" id="GO:0097367">
    <property type="term" value="F:carbohydrate derivative binding"/>
    <property type="evidence" value="ECO:0007669"/>
    <property type="project" value="InterPro"/>
</dbReference>
<protein>
    <submittedName>
        <fullName evidence="3">SIS domain-containing protein</fullName>
    </submittedName>
</protein>
<keyword evidence="4" id="KW-1185">Reference proteome</keyword>
<dbReference type="EMBL" id="JABXWR010000001">
    <property type="protein sequence ID" value="NVO66475.1"/>
    <property type="molecule type" value="Genomic_DNA"/>
</dbReference>
<organism evidence="3 4">
    <name type="scientific">Methanofollis tationis</name>
    <dbReference type="NCBI Taxonomy" id="81417"/>
    <lineage>
        <taxon>Archaea</taxon>
        <taxon>Methanobacteriati</taxon>
        <taxon>Methanobacteriota</taxon>
        <taxon>Stenosarchaea group</taxon>
        <taxon>Methanomicrobia</taxon>
        <taxon>Methanomicrobiales</taxon>
        <taxon>Methanomicrobiaceae</taxon>
        <taxon>Methanofollis</taxon>
    </lineage>
</organism>
<dbReference type="PROSITE" id="PS51464">
    <property type="entry name" value="SIS"/>
    <property type="match status" value="1"/>
</dbReference>
<evidence type="ECO:0000256" key="1">
    <source>
        <dbReference type="ARBA" id="ARBA00009235"/>
    </source>
</evidence>
<feature type="domain" description="SIS" evidence="2">
    <location>
        <begin position="35"/>
        <end position="170"/>
    </location>
</feature>
<gene>
    <name evidence="3" type="ORF">HWN36_03910</name>
</gene>